<sequence length="81" mass="9000">MDLSRFKNYGLWVSIFALIPLVLQGFGVNILPGNYEEIVVALLGVLVMAGILNNPTSENTGYLDDKTKEEIPEKTNDKTEE</sequence>
<dbReference type="Proteomes" id="UP000092714">
    <property type="component" value="Unassembled WGS sequence"/>
</dbReference>
<proteinExistence type="predicted"/>
<dbReference type="GeneID" id="42774598"/>
<feature type="transmembrane region" description="Helical" evidence="2">
    <location>
        <begin position="12"/>
        <end position="32"/>
    </location>
</feature>
<organism evidence="3 4">
    <name type="scientific">Clostridium paraputrificum</name>
    <dbReference type="NCBI Taxonomy" id="29363"/>
    <lineage>
        <taxon>Bacteria</taxon>
        <taxon>Bacillati</taxon>
        <taxon>Bacillota</taxon>
        <taxon>Clostridia</taxon>
        <taxon>Eubacteriales</taxon>
        <taxon>Clostridiaceae</taxon>
        <taxon>Clostridium</taxon>
    </lineage>
</organism>
<keyword evidence="2" id="KW-0472">Membrane</keyword>
<gene>
    <name evidence="3" type="ORF">CP373A1_09175</name>
</gene>
<dbReference type="OrthoDB" id="1922895at2"/>
<evidence type="ECO:0000256" key="1">
    <source>
        <dbReference type="SAM" id="MobiDB-lite"/>
    </source>
</evidence>
<feature type="region of interest" description="Disordered" evidence="1">
    <location>
        <begin position="54"/>
        <end position="81"/>
    </location>
</feature>
<keyword evidence="2" id="KW-1133">Transmembrane helix</keyword>
<accession>A0A174Q944</accession>
<reference evidence="3 4" key="1">
    <citation type="submission" date="2016-06" db="EMBL/GenBank/DDBJ databases">
        <authorList>
            <person name="Kjaerup R.B."/>
            <person name="Dalgaard T.S."/>
            <person name="Juul-Madsen H.R."/>
        </authorList>
    </citation>
    <scope>NUCLEOTIDE SEQUENCE [LARGE SCALE GENOMIC DNA]</scope>
    <source>
        <strain evidence="3 4">373-A1</strain>
    </source>
</reference>
<comment type="caution">
    <text evidence="3">The sequence shown here is derived from an EMBL/GenBank/DDBJ whole genome shotgun (WGS) entry which is preliminary data.</text>
</comment>
<feature type="compositionally biased region" description="Basic and acidic residues" evidence="1">
    <location>
        <begin position="63"/>
        <end position="81"/>
    </location>
</feature>
<name>A0A174Q944_9CLOT</name>
<dbReference type="EMBL" id="MAPZ01000019">
    <property type="protein sequence ID" value="OBY10670.1"/>
    <property type="molecule type" value="Genomic_DNA"/>
</dbReference>
<feature type="transmembrane region" description="Helical" evidence="2">
    <location>
        <begin position="38"/>
        <end position="56"/>
    </location>
</feature>
<dbReference type="eggNOG" id="COG5546">
    <property type="taxonomic scope" value="Bacteria"/>
</dbReference>
<evidence type="ECO:0000313" key="4">
    <source>
        <dbReference type="Proteomes" id="UP000092714"/>
    </source>
</evidence>
<evidence type="ECO:0000313" key="3">
    <source>
        <dbReference type="EMBL" id="OBY10670.1"/>
    </source>
</evidence>
<keyword evidence="2" id="KW-0812">Transmembrane</keyword>
<protein>
    <submittedName>
        <fullName evidence="3">Holin</fullName>
    </submittedName>
</protein>
<dbReference type="AlphaFoldDB" id="A0A174Q944"/>
<dbReference type="RefSeq" id="WP_027096758.1">
    <property type="nucleotide sequence ID" value="NZ_CABHIH010000002.1"/>
</dbReference>
<keyword evidence="4" id="KW-1185">Reference proteome</keyword>
<evidence type="ECO:0000256" key="2">
    <source>
        <dbReference type="SAM" id="Phobius"/>
    </source>
</evidence>